<name>A0A8T8S8B0_9BASI</name>
<keyword evidence="1" id="KW-0378">Hydrolase</keyword>
<dbReference type="Proteomes" id="UP000077671">
    <property type="component" value="Unassembled WGS sequence"/>
</dbReference>
<proteinExistence type="predicted"/>
<dbReference type="SUPFAM" id="SSF50630">
    <property type="entry name" value="Acid proteases"/>
    <property type="match status" value="1"/>
</dbReference>
<feature type="domain" description="Peptidase A2" evidence="3">
    <location>
        <begin position="58"/>
        <end position="142"/>
    </location>
</feature>
<evidence type="ECO:0000256" key="2">
    <source>
        <dbReference type="SAM" id="MobiDB-lite"/>
    </source>
</evidence>
<evidence type="ECO:0000259" key="3">
    <source>
        <dbReference type="PROSITE" id="PS50175"/>
    </source>
</evidence>
<dbReference type="PROSITE" id="PS50175">
    <property type="entry name" value="ASP_PROT_RETROV"/>
    <property type="match status" value="1"/>
</dbReference>
<dbReference type="InterPro" id="IPR021109">
    <property type="entry name" value="Peptidase_aspartic_dom_sf"/>
</dbReference>
<evidence type="ECO:0000313" key="4">
    <source>
        <dbReference type="EMBL" id="KAE8234961.1"/>
    </source>
</evidence>
<feature type="compositionally biased region" description="Basic and acidic residues" evidence="2">
    <location>
        <begin position="1"/>
        <end position="10"/>
    </location>
</feature>
<evidence type="ECO:0000256" key="1">
    <source>
        <dbReference type="ARBA" id="ARBA00022801"/>
    </source>
</evidence>
<protein>
    <recommendedName>
        <fullName evidence="3">Peptidase A2 domain-containing protein</fullName>
    </recommendedName>
</protein>
<dbReference type="GO" id="GO:0006508">
    <property type="term" value="P:proteolysis"/>
    <property type="evidence" value="ECO:0007669"/>
    <property type="project" value="InterPro"/>
</dbReference>
<gene>
    <name evidence="4" type="ORF">A4X03_0g9970</name>
</gene>
<reference evidence="4" key="1">
    <citation type="submission" date="2016-04" db="EMBL/GenBank/DDBJ databases">
        <authorList>
            <person name="Nguyen H.D."/>
            <person name="Kesanakurti P."/>
            <person name="Cullis J."/>
            <person name="Levesque C.A."/>
            <person name="Hambleton S."/>
        </authorList>
    </citation>
    <scope>NUCLEOTIDE SEQUENCE</scope>
    <source>
        <strain evidence="4">DAOMC 238032</strain>
    </source>
</reference>
<sequence>MKKASVDKGSKPLASETIRHGRVEELPTSTATGTGSGYKRHVPLTLKLRLNDTTASPLSSLLDTGASLSIIDAKLLEKLGGQSQGDGMMVHGLGNMRTLGWTTITFFIEARDPQGHALHLECRQDFHVLPSFSPGLCLGLDFITTHDVVLMSSKGKASVGRYIFSITEEVSGPYSSKPEIHAADDVELPANTYTWVPVYAGCLAPGVDYTVHPRM</sequence>
<feature type="region of interest" description="Disordered" evidence="2">
    <location>
        <begin position="1"/>
        <end position="37"/>
    </location>
</feature>
<comment type="caution">
    <text evidence="4">The sequence shown here is derived from an EMBL/GenBank/DDBJ whole genome shotgun (WGS) entry which is preliminary data.</text>
</comment>
<organism evidence="4 5">
    <name type="scientific">Tilletia caries</name>
    <name type="common">wheat bunt fungus</name>
    <dbReference type="NCBI Taxonomy" id="13290"/>
    <lineage>
        <taxon>Eukaryota</taxon>
        <taxon>Fungi</taxon>
        <taxon>Dikarya</taxon>
        <taxon>Basidiomycota</taxon>
        <taxon>Ustilaginomycotina</taxon>
        <taxon>Exobasidiomycetes</taxon>
        <taxon>Tilletiales</taxon>
        <taxon>Tilletiaceae</taxon>
        <taxon>Tilletia</taxon>
    </lineage>
</organism>
<dbReference type="GO" id="GO:0004190">
    <property type="term" value="F:aspartic-type endopeptidase activity"/>
    <property type="evidence" value="ECO:0007669"/>
    <property type="project" value="InterPro"/>
</dbReference>
<dbReference type="AlphaFoldDB" id="A0A8T8S8B0"/>
<reference evidence="4" key="2">
    <citation type="journal article" date="2019" name="IMA Fungus">
        <title>Genome sequencing and comparison of five Tilletia species to identify candidate genes for the detection of regulated species infecting wheat.</title>
        <authorList>
            <person name="Nguyen H.D.T."/>
            <person name="Sultana T."/>
            <person name="Kesanakurti P."/>
            <person name="Hambleton S."/>
        </authorList>
    </citation>
    <scope>NUCLEOTIDE SEQUENCE</scope>
    <source>
        <strain evidence="4">DAOMC 238032</strain>
    </source>
</reference>
<evidence type="ECO:0000313" key="5">
    <source>
        <dbReference type="Proteomes" id="UP000077671"/>
    </source>
</evidence>
<dbReference type="EMBL" id="LWDD02004632">
    <property type="protein sequence ID" value="KAE8234961.1"/>
    <property type="molecule type" value="Genomic_DNA"/>
</dbReference>
<dbReference type="Gene3D" id="2.40.70.10">
    <property type="entry name" value="Acid Proteases"/>
    <property type="match status" value="1"/>
</dbReference>
<dbReference type="InterPro" id="IPR001995">
    <property type="entry name" value="Peptidase_A2_cat"/>
</dbReference>
<accession>A0A8T8S8B0</accession>
<feature type="non-terminal residue" evidence="4">
    <location>
        <position position="215"/>
    </location>
</feature>